<organism evidence="1 2">
    <name type="scientific">Delftia acidovorans</name>
    <name type="common">Pseudomonas acidovorans</name>
    <name type="synonym">Comamonas acidovorans</name>
    <dbReference type="NCBI Taxonomy" id="80866"/>
    <lineage>
        <taxon>Bacteria</taxon>
        <taxon>Pseudomonadati</taxon>
        <taxon>Pseudomonadota</taxon>
        <taxon>Betaproteobacteria</taxon>
        <taxon>Burkholderiales</taxon>
        <taxon>Comamonadaceae</taxon>
        <taxon>Delftia</taxon>
    </lineage>
</organism>
<dbReference type="RefSeq" id="WP_012204476.1">
    <property type="nucleotide sequence ID" value="NZ_CANENH010000024.1"/>
</dbReference>
<reference evidence="1 2" key="1">
    <citation type="submission" date="2020-12" db="EMBL/GenBank/DDBJ databases">
        <title>FDA dAtabase for Regulatory Grade micrObial Sequences (FDA-ARGOS): Supporting development and validation of Infectious Disease Dx tests.</title>
        <authorList>
            <person name="Sproer C."/>
            <person name="Gronow S."/>
            <person name="Severitt S."/>
            <person name="Schroder I."/>
            <person name="Tallon L."/>
            <person name="Sadzewicz L."/>
            <person name="Zhao X."/>
            <person name="Boylan J."/>
            <person name="Ott S."/>
            <person name="Bowen H."/>
            <person name="Vavikolanu K."/>
            <person name="Mehta A."/>
            <person name="Aluvathingal J."/>
            <person name="Nadendla S."/>
            <person name="Lowell S."/>
            <person name="Myers T."/>
            <person name="Yan Y."/>
            <person name="Sichtig H."/>
        </authorList>
    </citation>
    <scope>NUCLEOTIDE SEQUENCE [LARGE SCALE GENOMIC DNA]</scope>
    <source>
        <strain evidence="1 2">FDAARGOS_909</strain>
    </source>
</reference>
<sequence>MTQQNTLRAVFWAVLVLFLAWDHLHSPPVDLRFEAPLIAAGSGKATQGGHCSMPAGK</sequence>
<proteinExistence type="predicted"/>
<protein>
    <submittedName>
        <fullName evidence="1">Uncharacterized protein</fullName>
    </submittedName>
</protein>
<accession>A0A080NK99</accession>
<dbReference type="EMBL" id="CP065668">
    <property type="protein sequence ID" value="QPS10341.1"/>
    <property type="molecule type" value="Genomic_DNA"/>
</dbReference>
<gene>
    <name evidence="1" type="ORF">I6G66_10230</name>
</gene>
<evidence type="ECO:0000313" key="2">
    <source>
        <dbReference type="Proteomes" id="UP000594778"/>
    </source>
</evidence>
<evidence type="ECO:0000313" key="1">
    <source>
        <dbReference type="EMBL" id="QPS10341.1"/>
    </source>
</evidence>
<name>A0A080NK99_DELAC</name>
<dbReference type="AlphaFoldDB" id="A0A080NK99"/>
<dbReference type="OMA" id="HMEPPLI"/>
<dbReference type="Proteomes" id="UP000594778">
    <property type="component" value="Chromosome"/>
</dbReference>
<dbReference type="GeneID" id="59148213"/>